<keyword evidence="2" id="KW-1185">Reference proteome</keyword>
<dbReference type="AlphaFoldDB" id="A0A6H1Q3I7"/>
<evidence type="ECO:0000313" key="1">
    <source>
        <dbReference type="EMBL" id="QIZ21502.1"/>
    </source>
</evidence>
<gene>
    <name evidence="1" type="ORF">E5R92_06880</name>
</gene>
<dbReference type="RefSeq" id="WP_168607358.1">
    <property type="nucleotide sequence ID" value="NZ_CP038852.1"/>
</dbReference>
<name>A0A6H1Q3I7_9PROT</name>
<sequence>MRSLSEIDTVSKRSSKAAGYSWGIAEEIGKNIRLLEIFSLPGIKNLNSFFKKKKELRLENISIIKQDNEANKNEYCPIIAGVNFLDQIKTLEILNEITFKKVSYPLLFLPFVSRAAEVIGKRIFLKMDDREFLLNFNNNIYSNYTKNEIIETAENIYLKVLENRDSFEEKEWNELYKLSEETFVEENESLKQGGAGAGLTDND</sequence>
<dbReference type="Pfam" id="PF12525">
    <property type="entry name" value="DUF3726"/>
    <property type="match status" value="1"/>
</dbReference>
<dbReference type="KEGG" id="peg:E5R92_06880"/>
<proteinExistence type="predicted"/>
<reference evidence="1 2" key="1">
    <citation type="journal article" date="2020" name="Nat. Microbiol.">
        <title>Lysogenic host-virus interactions in SAR11 marine bacteria.</title>
        <authorList>
            <person name="Morris R.M."/>
            <person name="Cain K.R."/>
            <person name="Hvorecny K.L."/>
            <person name="Kollman J.M."/>
        </authorList>
    </citation>
    <scope>NUCLEOTIDE SEQUENCE [LARGE SCALE GENOMIC DNA]</scope>
    <source>
        <strain evidence="1 2">NP1</strain>
    </source>
</reference>
<dbReference type="Proteomes" id="UP000501094">
    <property type="component" value="Chromosome"/>
</dbReference>
<evidence type="ECO:0000313" key="2">
    <source>
        <dbReference type="Proteomes" id="UP000501094"/>
    </source>
</evidence>
<accession>A0A6H1Q3I7</accession>
<dbReference type="InterPro" id="IPR022201">
    <property type="entry name" value="DUF3726"/>
</dbReference>
<dbReference type="EMBL" id="CP038852">
    <property type="protein sequence ID" value="QIZ21502.1"/>
    <property type="molecule type" value="Genomic_DNA"/>
</dbReference>
<organism evidence="1 2">
    <name type="scientific">Candidatus Pelagibacter giovannonii</name>
    <dbReference type="NCBI Taxonomy" id="2563896"/>
    <lineage>
        <taxon>Bacteria</taxon>
        <taxon>Pseudomonadati</taxon>
        <taxon>Pseudomonadota</taxon>
        <taxon>Alphaproteobacteria</taxon>
        <taxon>Candidatus Pelagibacterales</taxon>
        <taxon>Candidatus Pelagibacteraceae</taxon>
        <taxon>Candidatus Pelagibacter</taxon>
    </lineage>
</organism>
<protein>
    <submittedName>
        <fullName evidence="1">DUF3726 domain-containing protein</fullName>
    </submittedName>
</protein>